<organism evidence="5 6">
    <name type="scientific">Paenibacillus thalictri</name>
    <dbReference type="NCBI Taxonomy" id="2527873"/>
    <lineage>
        <taxon>Bacteria</taxon>
        <taxon>Bacillati</taxon>
        <taxon>Bacillota</taxon>
        <taxon>Bacilli</taxon>
        <taxon>Bacillales</taxon>
        <taxon>Paenibacillaceae</taxon>
        <taxon>Paenibacillus</taxon>
    </lineage>
</organism>
<protein>
    <submittedName>
        <fullName evidence="5">MarR family transcriptional regulator</fullName>
    </submittedName>
</protein>
<dbReference type="EMBL" id="SIRE01000023">
    <property type="protein sequence ID" value="TBL72701.1"/>
    <property type="molecule type" value="Genomic_DNA"/>
</dbReference>
<keyword evidence="6" id="KW-1185">Reference proteome</keyword>
<dbReference type="Pfam" id="PF12802">
    <property type="entry name" value="MarR_2"/>
    <property type="match status" value="1"/>
</dbReference>
<dbReference type="GO" id="GO:0003700">
    <property type="term" value="F:DNA-binding transcription factor activity"/>
    <property type="evidence" value="ECO:0007669"/>
    <property type="project" value="InterPro"/>
</dbReference>
<dbReference type="SMART" id="SM00347">
    <property type="entry name" value="HTH_MARR"/>
    <property type="match status" value="1"/>
</dbReference>
<evidence type="ECO:0000313" key="5">
    <source>
        <dbReference type="EMBL" id="TBL72701.1"/>
    </source>
</evidence>
<evidence type="ECO:0000256" key="2">
    <source>
        <dbReference type="ARBA" id="ARBA00023125"/>
    </source>
</evidence>
<evidence type="ECO:0000313" key="6">
    <source>
        <dbReference type="Proteomes" id="UP000293142"/>
    </source>
</evidence>
<dbReference type="InterPro" id="IPR023187">
    <property type="entry name" value="Tscrpt_reg_MarR-type_CS"/>
</dbReference>
<dbReference type="RefSeq" id="WP_131016888.1">
    <property type="nucleotide sequence ID" value="NZ_SIRE01000023.1"/>
</dbReference>
<dbReference type="PRINTS" id="PR00598">
    <property type="entry name" value="HTHMARR"/>
</dbReference>
<comment type="caution">
    <text evidence="5">The sequence shown here is derived from an EMBL/GenBank/DDBJ whole genome shotgun (WGS) entry which is preliminary data.</text>
</comment>
<dbReference type="InterPro" id="IPR039422">
    <property type="entry name" value="MarR/SlyA-like"/>
</dbReference>
<accession>A0A4V2J3I8</accession>
<dbReference type="InterPro" id="IPR000835">
    <property type="entry name" value="HTH_MarR-typ"/>
</dbReference>
<keyword evidence="2" id="KW-0238">DNA-binding</keyword>
<keyword evidence="1" id="KW-0805">Transcription regulation</keyword>
<dbReference type="GO" id="GO:0006950">
    <property type="term" value="P:response to stress"/>
    <property type="evidence" value="ECO:0007669"/>
    <property type="project" value="TreeGrafter"/>
</dbReference>
<gene>
    <name evidence="5" type="ORF">EYB31_28555</name>
</gene>
<dbReference type="Proteomes" id="UP000293142">
    <property type="component" value="Unassembled WGS sequence"/>
</dbReference>
<name>A0A4V2J3I8_9BACL</name>
<dbReference type="InterPro" id="IPR036390">
    <property type="entry name" value="WH_DNA-bd_sf"/>
</dbReference>
<dbReference type="Gene3D" id="1.10.10.10">
    <property type="entry name" value="Winged helix-like DNA-binding domain superfamily/Winged helix DNA-binding domain"/>
    <property type="match status" value="1"/>
</dbReference>
<dbReference type="PANTHER" id="PTHR33164:SF43">
    <property type="entry name" value="HTH-TYPE TRANSCRIPTIONAL REPRESSOR YETL"/>
    <property type="match status" value="1"/>
</dbReference>
<dbReference type="PROSITE" id="PS50995">
    <property type="entry name" value="HTH_MARR_2"/>
    <property type="match status" value="1"/>
</dbReference>
<dbReference type="OrthoDB" id="2352979at2"/>
<dbReference type="PANTHER" id="PTHR33164">
    <property type="entry name" value="TRANSCRIPTIONAL REGULATOR, MARR FAMILY"/>
    <property type="match status" value="1"/>
</dbReference>
<dbReference type="SUPFAM" id="SSF46785">
    <property type="entry name" value="Winged helix' DNA-binding domain"/>
    <property type="match status" value="1"/>
</dbReference>
<proteinExistence type="predicted"/>
<evidence type="ECO:0000256" key="1">
    <source>
        <dbReference type="ARBA" id="ARBA00023015"/>
    </source>
</evidence>
<feature type="domain" description="HTH marR-type" evidence="4">
    <location>
        <begin position="11"/>
        <end position="145"/>
    </location>
</feature>
<keyword evidence="3" id="KW-0804">Transcription</keyword>
<dbReference type="AlphaFoldDB" id="A0A4V2J3I8"/>
<dbReference type="GO" id="GO:0003677">
    <property type="term" value="F:DNA binding"/>
    <property type="evidence" value="ECO:0007669"/>
    <property type="project" value="UniProtKB-KW"/>
</dbReference>
<dbReference type="PROSITE" id="PS01117">
    <property type="entry name" value="HTH_MARR_1"/>
    <property type="match status" value="1"/>
</dbReference>
<sequence length="157" mass="17500">MKVNDRRYKQAAEVVQSFLAINSAIGKLVQRNAASLGLTLHQMAIVNTLAPVPNLTLKELAERLTTAKSTVSVNVDELVQAGLIVRVTSEQDRREIKLSLSEAGREKSRQSTENAYSYRAMDAVLTRMSADEVARVLDTNRQILAELENHEDFLHHS</sequence>
<evidence type="ECO:0000259" key="4">
    <source>
        <dbReference type="PROSITE" id="PS50995"/>
    </source>
</evidence>
<reference evidence="5 6" key="1">
    <citation type="submission" date="2019-02" db="EMBL/GenBank/DDBJ databases">
        <title>Paenibacillus sp. nov., isolated from surface-sterilized tissue of Thalictrum simplex L.</title>
        <authorList>
            <person name="Tuo L."/>
        </authorList>
    </citation>
    <scope>NUCLEOTIDE SEQUENCE [LARGE SCALE GENOMIC DNA]</scope>
    <source>
        <strain evidence="5 6">N2SHLJ1</strain>
    </source>
</reference>
<dbReference type="InterPro" id="IPR036388">
    <property type="entry name" value="WH-like_DNA-bd_sf"/>
</dbReference>
<evidence type="ECO:0000256" key="3">
    <source>
        <dbReference type="ARBA" id="ARBA00023163"/>
    </source>
</evidence>